<dbReference type="Gene3D" id="2.130.10.10">
    <property type="entry name" value="YVTN repeat-like/Quinoprotein amine dehydrogenase"/>
    <property type="match status" value="2"/>
</dbReference>
<dbReference type="PROSITE" id="PS50082">
    <property type="entry name" value="WD_REPEATS_2"/>
    <property type="match status" value="1"/>
</dbReference>
<evidence type="ECO:0008006" key="6">
    <source>
        <dbReference type="Google" id="ProtNLM"/>
    </source>
</evidence>
<name>A0ABU6M7S3_9ACTN</name>
<dbReference type="InterPro" id="IPR001680">
    <property type="entry name" value="WD40_rpt"/>
</dbReference>
<comment type="caution">
    <text evidence="4">The sequence shown here is derived from an EMBL/GenBank/DDBJ whole genome shotgun (WGS) entry which is preliminary data.</text>
</comment>
<evidence type="ECO:0000256" key="2">
    <source>
        <dbReference type="ARBA" id="ARBA00022737"/>
    </source>
</evidence>
<evidence type="ECO:0000313" key="4">
    <source>
        <dbReference type="EMBL" id="MEC7057571.1"/>
    </source>
</evidence>
<dbReference type="SUPFAM" id="SSF50998">
    <property type="entry name" value="Quinoprotein alcohol dehydrogenase-like"/>
    <property type="match status" value="1"/>
</dbReference>
<evidence type="ECO:0000256" key="1">
    <source>
        <dbReference type="ARBA" id="ARBA00022574"/>
    </source>
</evidence>
<dbReference type="PROSITE" id="PS00678">
    <property type="entry name" value="WD_REPEATS_1"/>
    <property type="match status" value="1"/>
</dbReference>
<dbReference type="RefSeq" id="WP_191845250.1">
    <property type="nucleotide sequence ID" value="NZ_BMUO01000001.1"/>
</dbReference>
<dbReference type="InterPro" id="IPR015943">
    <property type="entry name" value="WD40/YVTN_repeat-like_dom_sf"/>
</dbReference>
<dbReference type="EMBL" id="JAYXNZ010000002">
    <property type="protein sequence ID" value="MEC7057571.1"/>
    <property type="molecule type" value="Genomic_DNA"/>
</dbReference>
<evidence type="ECO:0000313" key="5">
    <source>
        <dbReference type="Proteomes" id="UP001353952"/>
    </source>
</evidence>
<keyword evidence="1 3" id="KW-0853">WD repeat</keyword>
<dbReference type="SUPFAM" id="SSF50952">
    <property type="entry name" value="Soluble quinoprotein glucose dehydrogenase"/>
    <property type="match status" value="1"/>
</dbReference>
<dbReference type="InterPro" id="IPR051200">
    <property type="entry name" value="Host-pathogen_enzymatic-act"/>
</dbReference>
<dbReference type="InterPro" id="IPR011041">
    <property type="entry name" value="Quinoprot_gluc/sorb_DH_b-prop"/>
</dbReference>
<dbReference type="PANTHER" id="PTHR47197:SF3">
    <property type="entry name" value="DIHYDRO-HEME D1 DEHYDROGENASE"/>
    <property type="match status" value="1"/>
</dbReference>
<gene>
    <name evidence="4" type="ORF">RFN57_35590</name>
</gene>
<organism evidence="4 5">
    <name type="scientific">Streptomyces violaceochromogenes</name>
    <dbReference type="NCBI Taxonomy" id="67377"/>
    <lineage>
        <taxon>Bacteria</taxon>
        <taxon>Bacillati</taxon>
        <taxon>Actinomycetota</taxon>
        <taxon>Actinomycetes</taxon>
        <taxon>Kitasatosporales</taxon>
        <taxon>Streptomycetaceae</taxon>
        <taxon>Streptomyces</taxon>
    </lineage>
</organism>
<keyword evidence="5" id="KW-1185">Reference proteome</keyword>
<protein>
    <recommendedName>
        <fullName evidence="6">Anaphase-promoting complex subunit 4 WD40 domain-containing protein</fullName>
    </recommendedName>
</protein>
<dbReference type="Proteomes" id="UP001353952">
    <property type="component" value="Unassembled WGS sequence"/>
</dbReference>
<evidence type="ECO:0000256" key="3">
    <source>
        <dbReference type="PROSITE-ProRule" id="PRU00221"/>
    </source>
</evidence>
<dbReference type="InterPro" id="IPR011047">
    <property type="entry name" value="Quinoprotein_ADH-like_sf"/>
</dbReference>
<dbReference type="PANTHER" id="PTHR47197">
    <property type="entry name" value="PROTEIN NIRF"/>
    <property type="match status" value="1"/>
</dbReference>
<feature type="repeat" description="WD" evidence="3">
    <location>
        <begin position="463"/>
        <end position="504"/>
    </location>
</feature>
<reference evidence="4 5" key="1">
    <citation type="submission" date="2024-01" db="EMBL/GenBank/DDBJ databases">
        <title>Genome analysis.</title>
        <authorList>
            <person name="Zhang K."/>
        </authorList>
    </citation>
    <scope>NUCLEOTIDE SEQUENCE [LARGE SCALE GENOMIC DNA]</scope>
    <source>
        <strain evidence="4 5">CGMCC 4.1753</strain>
    </source>
</reference>
<proteinExistence type="predicted"/>
<keyword evidence="2" id="KW-0677">Repeat</keyword>
<dbReference type="SMART" id="SM00320">
    <property type="entry name" value="WD40"/>
    <property type="match status" value="4"/>
</dbReference>
<sequence>MAEERLLPSAVRDLLHRLPPGTDERALCHRLIREGQPLGFLTHCVAQGDAEALRLAMAGRTPLHDVLEESPNYTRLPEPVDPPLVDRESAPARALRAYAALGLALTGDADAAEGHLRTGMPWLLRSAAASTDGEEAVQWSAPPGTPHGERITRLLAADGIPHSVRVHLVLTLLALAGGLPKPLGGPRLTVLVDRGDRGARLRLQVDLLRGLPSGLLPDPRTMSAFLGDERFRGSLDDAWQTARPEKPKGAVLWSLRGDDGPVDHVSDSSFGAAFAVLLTELGRTRGSRVIGPLRLSRANPRTAVVGAVSAANPRVIESVGGYRNKLGVLKSGDRVVVPERDRAEALGERSAATVVTVVTVDEAAKVVRRLDTRAITRLVGAVLVTALVGAVAAWGLEAGENDRNNRKAQAAKLAAQAVRLSGSEPRRAGLLALAGYRIDPGNKEAEDAIQEVLEANRNTVGTWVADETHVSALAVDAAGHRAYTSGGDDAIRVWDTRSGRRLAEVEGRAAGLARGDESGILAAHDGRDVRLFDASGGKPEALGTVRAPSCTGSYSEIVGMDFTANGSALTTVWDDGAVARIDPVSRTVTGCLRLRDIAGKKILELLRPNRTAISADLVTGYEGPGGGSDQAVLLLTTNDVVAVDLRTEKVSHVVPADRVPGTASLVRASQDMVTLAVDKGVLAWDRTRRNLITDRLGGVSRRPAGMELDGDDVVVAGPEGTAVIDVRPVLGSPAEQLATPSGGRAVAAVRADDGTVVAVGENRVTVLADAPVQRALPPANPSTGMAFGPGNTLLLTDFETNSSQGAYTIDLDSASEISGAAGSSYEPVVDYPASAAYINSLALSDKYVAAVGQSRGLGAVTLWKRDGTYLQEILMSPEQDRGRKPEERIVTHVAFVPQARLLVARHISGDVGVWSTGSWRRLGTIDLAPGTTATVVHGTTGVFTEGEGKKTRLVQVDLVTRKRLRTVAAPETVRLSVSGDGARIAALSWANRTVRLLDGRKLTPLRSPLRLPAGELARDTAISPDGRLVATAMGSQVLVHNLRTGQQTMPPLRDANGDDVVEVQWSANGAYLAGATLPPEREHKQPGAVNVWKMTEGSPEQRMCDWAGGGLSREEWEKNVDESVAFIDLCEGMSE</sequence>
<accession>A0ABU6M7S3</accession>
<dbReference type="InterPro" id="IPR019775">
    <property type="entry name" value="WD40_repeat_CS"/>
</dbReference>